<evidence type="ECO:0000256" key="1">
    <source>
        <dbReference type="SAM" id="MobiDB-lite"/>
    </source>
</evidence>
<protein>
    <submittedName>
        <fullName evidence="2">Uncharacterized protein</fullName>
    </submittedName>
</protein>
<feature type="region of interest" description="Disordered" evidence="1">
    <location>
        <begin position="842"/>
        <end position="910"/>
    </location>
</feature>
<feature type="compositionally biased region" description="Polar residues" evidence="1">
    <location>
        <begin position="89"/>
        <end position="98"/>
    </location>
</feature>
<gene>
    <name evidence="2" type="ORF">QE152_g15569</name>
</gene>
<name>A0AAW1L576_POPJA</name>
<feature type="compositionally biased region" description="Polar residues" evidence="1">
    <location>
        <begin position="887"/>
        <end position="901"/>
    </location>
</feature>
<feature type="region of interest" description="Disordered" evidence="1">
    <location>
        <begin position="1051"/>
        <end position="1073"/>
    </location>
</feature>
<feature type="compositionally biased region" description="Polar residues" evidence="1">
    <location>
        <begin position="1309"/>
        <end position="1318"/>
    </location>
</feature>
<dbReference type="Proteomes" id="UP001458880">
    <property type="component" value="Unassembled WGS sequence"/>
</dbReference>
<feature type="region of interest" description="Disordered" evidence="1">
    <location>
        <begin position="81"/>
        <end position="100"/>
    </location>
</feature>
<evidence type="ECO:0000313" key="3">
    <source>
        <dbReference type="Proteomes" id="UP001458880"/>
    </source>
</evidence>
<reference evidence="2 3" key="1">
    <citation type="journal article" date="2024" name="BMC Genomics">
        <title>De novo assembly and annotation of Popillia japonica's genome with initial clues to its potential as an invasive pest.</title>
        <authorList>
            <person name="Cucini C."/>
            <person name="Boschi S."/>
            <person name="Funari R."/>
            <person name="Cardaioli E."/>
            <person name="Iannotti N."/>
            <person name="Marturano G."/>
            <person name="Paoli F."/>
            <person name="Bruttini M."/>
            <person name="Carapelli A."/>
            <person name="Frati F."/>
            <person name="Nardi F."/>
        </authorList>
    </citation>
    <scope>NUCLEOTIDE SEQUENCE [LARGE SCALE GENOMIC DNA]</scope>
    <source>
        <strain evidence="2">DMR45628</strain>
    </source>
</reference>
<feature type="region of interest" description="Disordered" evidence="1">
    <location>
        <begin position="1401"/>
        <end position="1445"/>
    </location>
</feature>
<feature type="compositionally biased region" description="Basic and acidic residues" evidence="1">
    <location>
        <begin position="996"/>
        <end position="1016"/>
    </location>
</feature>
<feature type="compositionally biased region" description="Polar residues" evidence="1">
    <location>
        <begin position="842"/>
        <end position="866"/>
    </location>
</feature>
<dbReference type="EMBL" id="JASPKY010000154">
    <property type="protein sequence ID" value="KAK9730033.1"/>
    <property type="molecule type" value="Genomic_DNA"/>
</dbReference>
<feature type="compositionally biased region" description="Polar residues" evidence="1">
    <location>
        <begin position="614"/>
        <end position="625"/>
    </location>
</feature>
<feature type="compositionally biased region" description="Polar residues" evidence="1">
    <location>
        <begin position="1420"/>
        <end position="1430"/>
    </location>
</feature>
<feature type="region of interest" description="Disordered" evidence="1">
    <location>
        <begin position="915"/>
        <end position="934"/>
    </location>
</feature>
<feature type="region of interest" description="Disordered" evidence="1">
    <location>
        <begin position="1309"/>
        <end position="1328"/>
    </location>
</feature>
<sequence>MILLNKNKEHFNIFERKLHDHLIKNKVKRAAKINEFDNNLESKLKRRTNTKMTLKRPLSSGSTAEFDNNLESKLKRRTNTKMTLKRPLSSGSTANSKTDFSDSREEFTKLLSVNEKEFQKLEKKITQRLIRYGMNNVDVMKVNCKETREPFCKQSLSNTDKEEINDRAKIIDINNKVFEKFEKDMRNIVILEKNKQLDEEDKLINDKLGNYRLNIQKPQNQYIYDEKYGLRKLDKPYVNVLSDFPHDKLNYEHVKKTTPSYPLKRNLTSADVDDIRERAELLETNAKAFDIFERRVNLSAAKDAGISKKETHNSDFHSIKIMKTLKDVLDHSRIFKPPKSIQPNKNANSMTKPGSGANNFAKARKSMMNGHQNIGNISRYKSPTKKEAKEHPTLKGIGVMQEKSKSLQDHSKVNKQEERGSDPNTNSKKKLDDTDVKRHITKKQTKCSDFNSISEDRNVPSTSKPIKDKITECKNPQSNLISENNELLKNRQYEERQFEKKKRFQKHFTEQSIQEIREATANEKSKEIKMKQDSINEKNKAKDNNKTKDKQILLEEVEGFGDRIKSNSAKEIKEVQTSKIPRIQPVQKILHEVQNTAETITDKRGIKRTKSENSIKMSDNTNVTPVNKEDKSIEDLNSTKSEKPSHVTNKITNKNKRSISVPVRTHENKTTPDLLKTYSQSHNNNVEHTAIKTKSEIDNDNNPLTVSDNAEDAGLKNSSKIQHASQNILQALDTIEKGIASCNKKGTSALINKNSESLIDTPQKTKHEKVDSNIGTCNESKLSKSNNMTTRVTHIHNQKSKPRSHSVCLKSVDTNNEVDNYEMLVNMPKRKIENAKVVTRQVKSTSQLETFSSESKPSGKKSTLTDTKIVETRIPTFISRNKKDTSDSLNVTKPTTQSQEHQNNDNKCDLKNVCSKESKSNKPQKDDAVQQNSKQTEIEIAEVLESIKKLKKEKQSNNQTIEATNTVLKKAVQLLQELERLSHSEKSSTKAIAKGTTEKQESASKKPDSTTEKQESANESGTKHQIPSKINKLIQPGFIAKSFKGSISNFGGGEVGSGGDNSENMGDNHKRDGETNVSKIRLKKIIAFVPADQETLEDLQKHCDKDGQSSINQIGYSAKTYDKLAKNVSEANRTQANAEKLAFKTVENKTTNFGETKQKLSFIPTRDSCEPKNDTNSSSRINKQNDGTKWINVNTGPNYKPNVDHLDTNQNKRSDLLTINAKESTDTVDAIPTFSKGINSLGNRASPPVNETSAIPYDAKFSTKQKLFNTVKPTNMEQIRNEGESTKNIEQNQPLNTPAKINQPTEQFKNARTQNPSFSPIEPSIRNDEFTKAAKNKIKSEFDEWQSLVNPTTCTIKPRFKTEINTRKHQLQEENENQPPQRYIDYKVLNLMKATEKEVLATKSSQASITTVDDKRPRSNTESAINTEDTQNYKEKESPPSMPTFRIAKFSFIPLKTEKCKKPGELQKPTTDKQTTKDSENNVSEEKPNKVESQMKSKQKEPDEDCDSEFRNLAAQVCKKVPAPVEKKLQNEKALEKHIFIKENIRKKALTYFNETERERKERIKTEKFLENLKKDISLYSRIPIKELNPSTTSRKMELKQKSSQDVKMSHDSKQDQIIGDKKTNQVNKETDSDIDRDDKIPDKSETTSNKPKLLFREAKFVFAPLKNEHYADPEDLKEEVKPEEDVKEEIIKPEIVETDPFPDAMSPLLRYFMRKQLRRRVNKDVEVHEQNQQEDSNDTNENLENLSGAQKALQKLSSIENQPTSVTARNSEMTTSGIYERYPFLLKYKRSTKKIPRGTLEWKLRFAQQMKLKQRASKNVEQSD</sequence>
<feature type="region of interest" description="Disordered" evidence="1">
    <location>
        <begin position="373"/>
        <end position="437"/>
    </location>
</feature>
<feature type="compositionally biased region" description="Basic and acidic residues" evidence="1">
    <location>
        <begin position="1595"/>
        <end position="1646"/>
    </location>
</feature>
<proteinExistence type="predicted"/>
<feature type="compositionally biased region" description="Polar residues" evidence="1">
    <location>
        <begin position="341"/>
        <end position="358"/>
    </location>
</feature>
<feature type="compositionally biased region" description="Basic and acidic residues" evidence="1">
    <location>
        <begin position="1460"/>
        <end position="1501"/>
    </location>
</feature>
<feature type="region of interest" description="Disordered" evidence="1">
    <location>
        <begin position="1587"/>
        <end position="1651"/>
    </location>
</feature>
<evidence type="ECO:0000313" key="2">
    <source>
        <dbReference type="EMBL" id="KAK9730033.1"/>
    </source>
</evidence>
<feature type="region of interest" description="Disordered" evidence="1">
    <location>
        <begin position="336"/>
        <end position="360"/>
    </location>
</feature>
<feature type="compositionally biased region" description="Polar residues" evidence="1">
    <location>
        <begin position="1174"/>
        <end position="1188"/>
    </location>
</feature>
<feature type="compositionally biased region" description="Basic and acidic residues" evidence="1">
    <location>
        <begin position="915"/>
        <end position="928"/>
    </location>
</feature>
<feature type="region of interest" description="Disordered" evidence="1">
    <location>
        <begin position="1165"/>
        <end position="1188"/>
    </location>
</feature>
<feature type="compositionally biased region" description="Polar residues" evidence="1">
    <location>
        <begin position="1402"/>
        <end position="1411"/>
    </location>
</feature>
<keyword evidence="3" id="KW-1185">Reference proteome</keyword>
<feature type="region of interest" description="Disordered" evidence="1">
    <location>
        <begin position="1460"/>
        <end position="1507"/>
    </location>
</feature>
<feature type="compositionally biased region" description="Basic and acidic residues" evidence="1">
    <location>
        <begin position="384"/>
        <end position="393"/>
    </location>
</feature>
<comment type="caution">
    <text evidence="2">The sequence shown here is derived from an EMBL/GenBank/DDBJ whole genome shotgun (WGS) entry which is preliminary data.</text>
</comment>
<feature type="compositionally biased region" description="Basic and acidic residues" evidence="1">
    <location>
        <begin position="402"/>
        <end position="421"/>
    </location>
</feature>
<feature type="region of interest" description="Disordered" evidence="1">
    <location>
        <begin position="517"/>
        <end position="547"/>
    </location>
</feature>
<feature type="region of interest" description="Disordered" evidence="1">
    <location>
        <begin position="612"/>
        <end position="646"/>
    </location>
</feature>
<accession>A0AAW1L576</accession>
<feature type="region of interest" description="Disordered" evidence="1">
    <location>
        <begin position="982"/>
        <end position="1027"/>
    </location>
</feature>
<organism evidence="2 3">
    <name type="scientific">Popillia japonica</name>
    <name type="common">Japanese beetle</name>
    <dbReference type="NCBI Taxonomy" id="7064"/>
    <lineage>
        <taxon>Eukaryota</taxon>
        <taxon>Metazoa</taxon>
        <taxon>Ecdysozoa</taxon>
        <taxon>Arthropoda</taxon>
        <taxon>Hexapoda</taxon>
        <taxon>Insecta</taxon>
        <taxon>Pterygota</taxon>
        <taxon>Neoptera</taxon>
        <taxon>Endopterygota</taxon>
        <taxon>Coleoptera</taxon>
        <taxon>Polyphaga</taxon>
        <taxon>Scarabaeiformia</taxon>
        <taxon>Scarabaeidae</taxon>
        <taxon>Rutelinae</taxon>
        <taxon>Popillia</taxon>
    </lineage>
</organism>